<feature type="domain" description="Glycosyltransferase subfamily 4-like N-terminal" evidence="2">
    <location>
        <begin position="18"/>
        <end position="185"/>
    </location>
</feature>
<dbReference type="STRING" id="870482.SAMN04487987_102231"/>
<feature type="transmembrane region" description="Helical" evidence="1">
    <location>
        <begin position="83"/>
        <end position="102"/>
    </location>
</feature>
<gene>
    <name evidence="3" type="ORF">SAMN04487987_102231</name>
</gene>
<dbReference type="CDD" id="cd03794">
    <property type="entry name" value="GT4_WbuB-like"/>
    <property type="match status" value="1"/>
</dbReference>
<organism evidence="3 4">
    <name type="scientific">Algibacter pectinivorans</name>
    <dbReference type="NCBI Taxonomy" id="870482"/>
    <lineage>
        <taxon>Bacteria</taxon>
        <taxon>Pseudomonadati</taxon>
        <taxon>Bacteroidota</taxon>
        <taxon>Flavobacteriia</taxon>
        <taxon>Flavobacteriales</taxon>
        <taxon>Flavobacteriaceae</taxon>
        <taxon>Algibacter</taxon>
    </lineage>
</organism>
<keyword evidence="1" id="KW-0812">Transmembrane</keyword>
<reference evidence="4" key="1">
    <citation type="submission" date="2016-10" db="EMBL/GenBank/DDBJ databases">
        <authorList>
            <person name="Varghese N."/>
            <person name="Submissions S."/>
        </authorList>
    </citation>
    <scope>NUCLEOTIDE SEQUENCE [LARGE SCALE GENOMIC DNA]</scope>
    <source>
        <strain evidence="4">DSM 25730</strain>
    </source>
</reference>
<name>A0A1I1NEC4_9FLAO</name>
<dbReference type="GO" id="GO:0016757">
    <property type="term" value="F:glycosyltransferase activity"/>
    <property type="evidence" value="ECO:0007669"/>
    <property type="project" value="UniProtKB-ARBA"/>
</dbReference>
<sequence>MKDLLIITNYYPPETGAASNRIFHLSQGLQKYNFNVSVLTPLPNYPKGRVFEGYRGRFKQTSIENDITIHRLWIYASNSKNKLLRLIAMLSYSLSLIWFFIWNKIPKTVIIQSPPLLVAFTSVLFLRSKKRKLILNVSDLWPLAALELGALKKNFGYKILEKIERFNYRHADLILGQSDEILAHVSSIYKHKNSLLYRNYPYFKAPLPTYKTQTSDKLKIVYAGLLGIAQGILKLCKELDYSKIQFHIYGAGAEQLAIQYLIKNNTELDIIYHGEVSRQKLHSVLTQYDVTIIPLLNRIYGSVPSKIFEYARLGMPMLYFGGGEGETVINKYELGWVANASDYTELNTVISNLDKTKLALENRIKIQKTALNCFDFNKQLKQLIEII</sequence>
<dbReference type="SUPFAM" id="SSF53756">
    <property type="entry name" value="UDP-Glycosyltransferase/glycogen phosphorylase"/>
    <property type="match status" value="1"/>
</dbReference>
<proteinExistence type="predicted"/>
<dbReference type="RefSeq" id="WP_092849316.1">
    <property type="nucleotide sequence ID" value="NZ_FOMI01000002.1"/>
</dbReference>
<keyword evidence="3" id="KW-0808">Transferase</keyword>
<keyword evidence="1" id="KW-0472">Membrane</keyword>
<keyword evidence="1" id="KW-1133">Transmembrane helix</keyword>
<dbReference type="Pfam" id="PF13692">
    <property type="entry name" value="Glyco_trans_1_4"/>
    <property type="match status" value="1"/>
</dbReference>
<evidence type="ECO:0000313" key="3">
    <source>
        <dbReference type="EMBL" id="SFC95845.1"/>
    </source>
</evidence>
<protein>
    <submittedName>
        <fullName evidence="3">Glycosyltransferase involved in cell wall bisynthesis</fullName>
    </submittedName>
</protein>
<dbReference type="Pfam" id="PF13579">
    <property type="entry name" value="Glyco_trans_4_4"/>
    <property type="match status" value="1"/>
</dbReference>
<keyword evidence="4" id="KW-1185">Reference proteome</keyword>
<dbReference type="EMBL" id="FOMI01000002">
    <property type="protein sequence ID" value="SFC95845.1"/>
    <property type="molecule type" value="Genomic_DNA"/>
</dbReference>
<accession>A0A1I1NEC4</accession>
<evidence type="ECO:0000313" key="4">
    <source>
        <dbReference type="Proteomes" id="UP000199439"/>
    </source>
</evidence>
<dbReference type="InterPro" id="IPR028098">
    <property type="entry name" value="Glyco_trans_4-like_N"/>
</dbReference>
<evidence type="ECO:0000256" key="1">
    <source>
        <dbReference type="SAM" id="Phobius"/>
    </source>
</evidence>
<evidence type="ECO:0000259" key="2">
    <source>
        <dbReference type="Pfam" id="PF13579"/>
    </source>
</evidence>
<dbReference type="AlphaFoldDB" id="A0A1I1NEC4"/>
<dbReference type="Gene3D" id="3.40.50.2000">
    <property type="entry name" value="Glycogen Phosphorylase B"/>
    <property type="match status" value="2"/>
</dbReference>
<dbReference type="Proteomes" id="UP000199439">
    <property type="component" value="Unassembled WGS sequence"/>
</dbReference>
<dbReference type="OrthoDB" id="9811902at2"/>